<dbReference type="PRINTS" id="PR00998">
    <property type="entry name" value="CRBOXYPTASET"/>
</dbReference>
<evidence type="ECO:0000313" key="4">
    <source>
        <dbReference type="EMBL" id="PKR54066.1"/>
    </source>
</evidence>
<feature type="binding site" evidence="2">
    <location>
        <position position="263"/>
    </location>
    <ligand>
        <name>Zn(2+)</name>
        <dbReference type="ChEBI" id="CHEBI:29105"/>
        <note>catalytic</note>
    </ligand>
</feature>
<keyword evidence="2" id="KW-0862">Zinc</keyword>
<dbReference type="PANTHER" id="PTHR34217:SF1">
    <property type="entry name" value="CARBOXYPEPTIDASE 1"/>
    <property type="match status" value="1"/>
</dbReference>
<keyword evidence="1" id="KW-0645">Protease</keyword>
<dbReference type="EMBL" id="NWTK01000006">
    <property type="protein sequence ID" value="PKR54066.1"/>
    <property type="molecule type" value="Genomic_DNA"/>
</dbReference>
<proteinExistence type="inferred from homology"/>
<comment type="similarity">
    <text evidence="1">Belongs to the peptidase M32 family.</text>
</comment>
<dbReference type="PANTHER" id="PTHR34217">
    <property type="entry name" value="METAL-DEPENDENT CARBOXYPEPTIDASE"/>
    <property type="match status" value="1"/>
</dbReference>
<dbReference type="AlphaFoldDB" id="A0A2N3KU94"/>
<reference evidence="4 5" key="1">
    <citation type="submission" date="2017-09" db="EMBL/GenBank/DDBJ databases">
        <title>Biodiversity and function of Thalassospira species in the particle-attached aromatic-hydrocarbon-degrading consortia from the surface seawater of the South China Sea.</title>
        <authorList>
            <person name="Dong C."/>
            <person name="Liu R."/>
            <person name="Shao Z."/>
        </authorList>
    </citation>
    <scope>NUCLEOTIDE SEQUENCE [LARGE SCALE GENOMIC DNA]</scope>
    <source>
        <strain evidence="4 5">CSC1P2</strain>
    </source>
</reference>
<comment type="caution">
    <text evidence="4">The sequence shown here is derived from an EMBL/GenBank/DDBJ whole genome shotgun (WGS) entry which is preliminary data.</text>
</comment>
<dbReference type="PIRSF" id="PIRSF006615">
    <property type="entry name" value="Zn_crbxpep_Taq"/>
    <property type="match status" value="1"/>
</dbReference>
<evidence type="ECO:0000256" key="3">
    <source>
        <dbReference type="PIRSR" id="PIRSR006615-2"/>
    </source>
</evidence>
<comment type="cofactor">
    <cofactor evidence="2">
        <name>Zn(2+)</name>
        <dbReference type="ChEBI" id="CHEBI:29105"/>
    </cofactor>
    <text evidence="2">Binds 1 zinc ion per subunit.</text>
</comment>
<comment type="catalytic activity">
    <reaction evidence="1">
        <text>Release of a C-terminal amino acid with broad specificity, except for -Pro.</text>
        <dbReference type="EC" id="3.4.17.19"/>
    </reaction>
</comment>
<dbReference type="GO" id="GO:0006508">
    <property type="term" value="P:proteolysis"/>
    <property type="evidence" value="ECO:0007669"/>
    <property type="project" value="UniProtKB-UniRule"/>
</dbReference>
<keyword evidence="1 4" id="KW-0121">Carboxypeptidase</keyword>
<accession>A0A2N3KU94</accession>
<sequence>MTKAYLALESRFRRMNILADIGGMLHWDMATMMPDGAAESRSEQLATLDVMSNELIKDAALKDLLAEAEGENLSDWQRANLNEMKREWVHGNAVPGDLVEAISRASTACEVAWRTARAENDFAGLLPKLQTVLDLSIEAGTAKAEALGCSVYDALLDQYDPSMSCAKIDTLFADLEAFLPDFTASVIDCQKTEAPAHSPKGPFPIETQKAIGLELMKAVGFDFDHGRLDISHHPFCGGTADDVRLTTRYNEADFTSAIMGVLHETGHAMYELGLPADWRLQPVGKARGMSMHESQSLLVEMQASRSQEFLTYAAPLFKKAFNGEGAAWEAENLYRLYTRVEPGLIRVDADEVTYPSHVILRYRLERALIEGDMKLVDLPAAWNDMMQSLLGITPPNDADGCLQDIHWPSGAWGYFPTYTMGAMAAAQLFAAARTAVPGLMDNLAQGDFAPLMTWLRANVHGKGSSATTDEILQAATGAPLQTKAFITHLQTRYGS</sequence>
<dbReference type="Pfam" id="PF02074">
    <property type="entry name" value="Peptidase_M32"/>
    <property type="match status" value="1"/>
</dbReference>
<dbReference type="OrthoDB" id="9772308at2"/>
<keyword evidence="1" id="KW-0378">Hydrolase</keyword>
<organism evidence="4 5">
    <name type="scientific">Thalassospira marina</name>
    <dbReference type="NCBI Taxonomy" id="2048283"/>
    <lineage>
        <taxon>Bacteria</taxon>
        <taxon>Pseudomonadati</taxon>
        <taxon>Pseudomonadota</taxon>
        <taxon>Alphaproteobacteria</taxon>
        <taxon>Rhodospirillales</taxon>
        <taxon>Thalassospiraceae</taxon>
        <taxon>Thalassospira</taxon>
    </lineage>
</organism>
<dbReference type="PROSITE" id="PS52034">
    <property type="entry name" value="PEPTIDASE_M32"/>
    <property type="match status" value="1"/>
</dbReference>
<name>A0A2N3KU94_9PROT</name>
<comment type="function">
    <text evidence="1">Broad specificity carboxypetidase that releases amino acids sequentially from the C-terminus, including neutral, aromatic, polar and basic residues.</text>
</comment>
<dbReference type="GO" id="GO:0046872">
    <property type="term" value="F:metal ion binding"/>
    <property type="evidence" value="ECO:0007669"/>
    <property type="project" value="UniProtKB-KW"/>
</dbReference>
<gene>
    <name evidence="4" type="ORF">COO20_10955</name>
</gene>
<feature type="binding site" evidence="2">
    <location>
        <position position="267"/>
    </location>
    <ligand>
        <name>Zn(2+)</name>
        <dbReference type="ChEBI" id="CHEBI:29105"/>
        <note>catalytic</note>
    </ligand>
</feature>
<protein>
    <recommendedName>
        <fullName evidence="1">Metal-dependent carboxypeptidase</fullName>
        <ecNumber evidence="1">3.4.17.19</ecNumber>
    </recommendedName>
</protein>
<dbReference type="Gene3D" id="1.10.1370.30">
    <property type="match status" value="1"/>
</dbReference>
<dbReference type="InterPro" id="IPR001333">
    <property type="entry name" value="Peptidase_M32_Taq"/>
</dbReference>
<evidence type="ECO:0000313" key="5">
    <source>
        <dbReference type="Proteomes" id="UP000233597"/>
    </source>
</evidence>
<keyword evidence="1 2" id="KW-0479">Metal-binding</keyword>
<dbReference type="CDD" id="cd06460">
    <property type="entry name" value="M32_Taq"/>
    <property type="match status" value="1"/>
</dbReference>
<evidence type="ECO:0000256" key="1">
    <source>
        <dbReference type="PIRNR" id="PIRNR006615"/>
    </source>
</evidence>
<feature type="active site" description="Proton donor/acceptor" evidence="3">
    <location>
        <position position="264"/>
    </location>
</feature>
<keyword evidence="1" id="KW-0482">Metalloprotease</keyword>
<evidence type="ECO:0000256" key="2">
    <source>
        <dbReference type="PIRSR" id="PIRSR006615-1"/>
    </source>
</evidence>
<dbReference type="Proteomes" id="UP000233597">
    <property type="component" value="Unassembled WGS sequence"/>
</dbReference>
<dbReference type="EC" id="3.4.17.19" evidence="1"/>
<feature type="binding site" evidence="2">
    <location>
        <position position="293"/>
    </location>
    <ligand>
        <name>Zn(2+)</name>
        <dbReference type="ChEBI" id="CHEBI:29105"/>
        <note>catalytic</note>
    </ligand>
</feature>
<dbReference type="GO" id="GO:0004181">
    <property type="term" value="F:metallocarboxypeptidase activity"/>
    <property type="evidence" value="ECO:0007669"/>
    <property type="project" value="UniProtKB-UniRule"/>
</dbReference>
<dbReference type="RefSeq" id="WP_101266427.1">
    <property type="nucleotide sequence ID" value="NZ_NWTK01000006.1"/>
</dbReference>
<dbReference type="SUPFAM" id="SSF55486">
    <property type="entry name" value="Metalloproteases ('zincins'), catalytic domain"/>
    <property type="match status" value="1"/>
</dbReference>